<accession>A0ACB5SB58</accession>
<name>A0ACB5SB58_9PEZI</name>
<dbReference type="Proteomes" id="UP001165186">
    <property type="component" value="Unassembled WGS sequence"/>
</dbReference>
<organism evidence="1 2">
    <name type="scientific">Neofusicoccum parvum</name>
    <dbReference type="NCBI Taxonomy" id="310453"/>
    <lineage>
        <taxon>Eukaryota</taxon>
        <taxon>Fungi</taxon>
        <taxon>Dikarya</taxon>
        <taxon>Ascomycota</taxon>
        <taxon>Pezizomycotina</taxon>
        <taxon>Dothideomycetes</taxon>
        <taxon>Dothideomycetes incertae sedis</taxon>
        <taxon>Botryosphaeriales</taxon>
        <taxon>Botryosphaeriaceae</taxon>
        <taxon>Neofusicoccum</taxon>
    </lineage>
</organism>
<reference evidence="1" key="1">
    <citation type="submission" date="2024-09" db="EMBL/GenBank/DDBJ databases">
        <title>Draft Genome Sequences of Neofusicoccum parvum.</title>
        <authorList>
            <person name="Ashida A."/>
            <person name="Camagna M."/>
            <person name="Tanaka A."/>
            <person name="Takemoto D."/>
        </authorList>
    </citation>
    <scope>NUCLEOTIDE SEQUENCE</scope>
    <source>
        <strain evidence="1">PPO83</strain>
    </source>
</reference>
<gene>
    <name evidence="1" type="primary">g10352</name>
    <name evidence="1" type="ORF">NpPPO83_00010352</name>
</gene>
<comment type="caution">
    <text evidence="1">The sequence shown here is derived from an EMBL/GenBank/DDBJ whole genome shotgun (WGS) entry which is preliminary data.</text>
</comment>
<dbReference type="EMBL" id="BSXG01000065">
    <property type="protein sequence ID" value="GME33504.1"/>
    <property type="molecule type" value="Genomic_DNA"/>
</dbReference>
<evidence type="ECO:0000313" key="2">
    <source>
        <dbReference type="Proteomes" id="UP001165186"/>
    </source>
</evidence>
<keyword evidence="2" id="KW-1185">Reference proteome</keyword>
<protein>
    <submittedName>
        <fullName evidence="1">Uncharacterized protein</fullName>
    </submittedName>
</protein>
<proteinExistence type="predicted"/>
<sequence length="114" mass="12735">MPIATALSRFSPLAPLRRRRQSPRQSSSSETGGSLDEKSASPSSPSPLSGSERSYEMRTISARKARVLLPQQQQAQSQSQRQKRPQQQKKQRPSALTTAQAGGEAERVWKEFWI</sequence>
<evidence type="ECO:0000313" key="1">
    <source>
        <dbReference type="EMBL" id="GME33504.1"/>
    </source>
</evidence>